<evidence type="ECO:0000256" key="17">
    <source>
        <dbReference type="HAMAP-Rule" id="MF_00205"/>
    </source>
</evidence>
<dbReference type="Pfam" id="PF02151">
    <property type="entry name" value="UVR"/>
    <property type="match status" value="1"/>
</dbReference>
<evidence type="ECO:0000256" key="16">
    <source>
        <dbReference type="HAMAP-Rule" id="MF_00203"/>
    </source>
</evidence>
<keyword evidence="8 17" id="KW-0863">Zinc-finger</keyword>
<evidence type="ECO:0000256" key="9">
    <source>
        <dbReference type="ARBA" id="ARBA00022833"/>
    </source>
</evidence>
<dbReference type="InterPro" id="IPR035901">
    <property type="entry name" value="GIY-YIG_endonuc_sf"/>
</dbReference>
<dbReference type="Pfam" id="PF17755">
    <property type="entry name" value="UvrA_DNA-bind"/>
    <property type="match status" value="1"/>
</dbReference>
<evidence type="ECO:0000256" key="3">
    <source>
        <dbReference type="ARBA" id="ARBA00022723"/>
    </source>
</evidence>
<dbReference type="SUPFAM" id="SSF52540">
    <property type="entry name" value="P-loop containing nucleoside triphosphate hydrolases"/>
    <property type="match status" value="2"/>
</dbReference>
<keyword evidence="10 17" id="KW-0067">ATP-binding</keyword>
<feature type="region of interest" description="Disordered" evidence="18">
    <location>
        <begin position="1575"/>
        <end position="1594"/>
    </location>
</feature>
<keyword evidence="11 17" id="KW-0267">Excision nuclease</keyword>
<dbReference type="Pfam" id="PF08459">
    <property type="entry name" value="UvrC_RNaseH_dom"/>
    <property type="match status" value="1"/>
</dbReference>
<dbReference type="PANTHER" id="PTHR43152:SF3">
    <property type="entry name" value="UVRABC SYSTEM PROTEIN A"/>
    <property type="match status" value="1"/>
</dbReference>
<keyword evidence="6 17" id="KW-0227">DNA damage</keyword>
<comment type="caution">
    <text evidence="23">The sequence shown here is derived from an EMBL/GenBank/DDBJ whole genome shotgun (WGS) entry which is preliminary data.</text>
</comment>
<dbReference type="GO" id="GO:0008270">
    <property type="term" value="F:zinc ion binding"/>
    <property type="evidence" value="ECO:0007669"/>
    <property type="project" value="UniProtKB-UniRule"/>
</dbReference>
<dbReference type="CDD" id="cd10434">
    <property type="entry name" value="GIY-YIG_UvrC_Cho"/>
    <property type="match status" value="1"/>
</dbReference>
<feature type="zinc finger region" description="C4-type" evidence="17">
    <location>
        <begin position="750"/>
        <end position="776"/>
    </location>
</feature>
<evidence type="ECO:0000256" key="5">
    <source>
        <dbReference type="ARBA" id="ARBA00022741"/>
    </source>
</evidence>
<name>A0A6N9H605_9MICO</name>
<dbReference type="Gene3D" id="3.30.420.340">
    <property type="entry name" value="UvrC, RNAse H endonuclease domain"/>
    <property type="match status" value="1"/>
</dbReference>
<dbReference type="Gene3D" id="1.10.8.280">
    <property type="entry name" value="ABC transporter ATPase domain-like"/>
    <property type="match status" value="1"/>
</dbReference>
<evidence type="ECO:0000256" key="18">
    <source>
        <dbReference type="SAM" id="MobiDB-lite"/>
    </source>
</evidence>
<dbReference type="InterPro" id="IPR010994">
    <property type="entry name" value="RuvA_2-like"/>
</dbReference>
<reference evidence="23 24" key="1">
    <citation type="submission" date="2020-01" db="EMBL/GenBank/DDBJ databases">
        <authorList>
            <person name="Deng T."/>
        </authorList>
    </citation>
    <scope>NUCLEOTIDE SEQUENCE [LARGE SCALE GENOMIC DNA]</scope>
    <source>
        <strain evidence="23 24">5221</strain>
    </source>
</reference>
<dbReference type="InterPro" id="IPR001162">
    <property type="entry name" value="UvrC_RNase_H_dom"/>
</dbReference>
<dbReference type="NCBIfam" id="NF001824">
    <property type="entry name" value="PRK00558.1-5"/>
    <property type="match status" value="1"/>
</dbReference>
<dbReference type="NCBIfam" id="NF001503">
    <property type="entry name" value="PRK00349.1"/>
    <property type="match status" value="1"/>
</dbReference>
<comment type="subunit">
    <text evidence="17">Forms a heterotetramer with UvrB during the search for lesions.</text>
</comment>
<feature type="binding site" evidence="17">
    <location>
        <begin position="41"/>
        <end position="48"/>
    </location>
    <ligand>
        <name>ATP</name>
        <dbReference type="ChEBI" id="CHEBI:30616"/>
    </ligand>
</feature>
<dbReference type="FunFam" id="1.20.1580.10:FF:000002">
    <property type="entry name" value="UvrABC system protein A"/>
    <property type="match status" value="1"/>
</dbReference>
<keyword evidence="13 17" id="KW-0234">DNA repair</keyword>
<dbReference type="SMART" id="SM00465">
    <property type="entry name" value="GIYc"/>
    <property type="match status" value="1"/>
</dbReference>
<evidence type="ECO:0000256" key="6">
    <source>
        <dbReference type="ARBA" id="ARBA00022763"/>
    </source>
</evidence>
<dbReference type="Gene3D" id="3.40.50.300">
    <property type="entry name" value="P-loop containing nucleotide triphosphate hydrolases"/>
    <property type="match status" value="3"/>
</dbReference>
<dbReference type="GO" id="GO:0009381">
    <property type="term" value="F:excinuclease ABC activity"/>
    <property type="evidence" value="ECO:0007669"/>
    <property type="project" value="UniProtKB-UniRule"/>
</dbReference>
<organism evidence="23 24">
    <name type="scientific">Brevibacterium rongguiense</name>
    <dbReference type="NCBI Taxonomy" id="2695267"/>
    <lineage>
        <taxon>Bacteria</taxon>
        <taxon>Bacillati</taxon>
        <taxon>Actinomycetota</taxon>
        <taxon>Actinomycetes</taxon>
        <taxon>Micrococcales</taxon>
        <taxon>Brevibacteriaceae</taxon>
        <taxon>Brevibacterium</taxon>
    </lineage>
</organism>
<comment type="subcellular location">
    <subcellularLocation>
        <location evidence="1 17">Cytoplasm</location>
    </subcellularLocation>
</comment>
<dbReference type="Pfam" id="PF17760">
    <property type="entry name" value="UvrA_inter"/>
    <property type="match status" value="1"/>
</dbReference>
<keyword evidence="2 17" id="KW-0963">Cytoplasm</keyword>
<dbReference type="HAMAP" id="MF_00205">
    <property type="entry name" value="UvrA"/>
    <property type="match status" value="1"/>
</dbReference>
<feature type="binding site" evidence="17">
    <location>
        <begin position="651"/>
        <end position="658"/>
    </location>
    <ligand>
        <name>ATP</name>
        <dbReference type="ChEBI" id="CHEBI:30616"/>
    </ligand>
</feature>
<dbReference type="InterPro" id="IPR003583">
    <property type="entry name" value="Hlx-hairpin-Hlx_DNA-bd_motif"/>
</dbReference>
<comment type="similarity">
    <text evidence="16">Belongs to the UvrC family.</text>
</comment>
<feature type="region of interest" description="Disordered" evidence="18">
    <location>
        <begin position="919"/>
        <end position="975"/>
    </location>
</feature>
<keyword evidence="9 17" id="KW-0862">Zinc</keyword>
<dbReference type="GO" id="GO:0005737">
    <property type="term" value="C:cytoplasm"/>
    <property type="evidence" value="ECO:0007669"/>
    <property type="project" value="UniProtKB-SubCell"/>
</dbReference>
<dbReference type="Gene3D" id="4.10.860.10">
    <property type="entry name" value="UVR domain"/>
    <property type="match status" value="1"/>
</dbReference>
<keyword evidence="4 17" id="KW-0677">Repeat</keyword>
<keyword evidence="23" id="KW-0378">Hydrolase</keyword>
<dbReference type="PROSITE" id="PS50893">
    <property type="entry name" value="ABC_TRANSPORTER_2"/>
    <property type="match status" value="1"/>
</dbReference>
<feature type="domain" description="ABC transporter" evidence="22">
    <location>
        <begin position="618"/>
        <end position="942"/>
    </location>
</feature>
<dbReference type="PROSITE" id="PS00211">
    <property type="entry name" value="ABC_TRANSPORTER_1"/>
    <property type="match status" value="2"/>
</dbReference>
<dbReference type="GO" id="GO:0003677">
    <property type="term" value="F:DNA binding"/>
    <property type="evidence" value="ECO:0007669"/>
    <property type="project" value="UniProtKB-UniRule"/>
</dbReference>
<dbReference type="InterPro" id="IPR004791">
    <property type="entry name" value="UvrC"/>
</dbReference>
<evidence type="ECO:0000256" key="4">
    <source>
        <dbReference type="ARBA" id="ARBA00022737"/>
    </source>
</evidence>
<dbReference type="GO" id="GO:0005524">
    <property type="term" value="F:ATP binding"/>
    <property type="evidence" value="ECO:0007669"/>
    <property type="project" value="UniProtKB-UniRule"/>
</dbReference>
<feature type="compositionally biased region" description="Basic residues" evidence="18">
    <location>
        <begin position="928"/>
        <end position="938"/>
    </location>
</feature>
<keyword evidence="12 17" id="KW-0238">DNA-binding</keyword>
<keyword evidence="7 17" id="KW-0228">DNA excision</keyword>
<dbReference type="SMART" id="SM00278">
    <property type="entry name" value="HhH1"/>
    <property type="match status" value="2"/>
</dbReference>
<dbReference type="InterPro" id="IPR036876">
    <property type="entry name" value="UVR_dom_sf"/>
</dbReference>
<dbReference type="InterPro" id="IPR027417">
    <property type="entry name" value="P-loop_NTPase"/>
</dbReference>
<dbReference type="FunFam" id="1.20.1580.10:FF:000001">
    <property type="entry name" value="UvrABC system protein A"/>
    <property type="match status" value="1"/>
</dbReference>
<evidence type="ECO:0000259" key="19">
    <source>
        <dbReference type="PROSITE" id="PS50151"/>
    </source>
</evidence>
<evidence type="ECO:0000259" key="21">
    <source>
        <dbReference type="PROSITE" id="PS50165"/>
    </source>
</evidence>
<dbReference type="InterPro" id="IPR041552">
    <property type="entry name" value="UvrA_DNA-bd"/>
</dbReference>
<evidence type="ECO:0000256" key="12">
    <source>
        <dbReference type="ARBA" id="ARBA00023125"/>
    </source>
</evidence>
<evidence type="ECO:0000256" key="13">
    <source>
        <dbReference type="ARBA" id="ARBA00023204"/>
    </source>
</evidence>
<sequence length="1594" mass="176536">MTAAKQPVSHLDTLVVQGARAHNLRSVDVSLPRDSMVVFTGLSGSGKSSLAFDTIFAEGQRRYVESLSSYARMFLGQMDKPDVDLIEGLSPAVSIDQKSTSRNPRSTVGTITEVYDFLRLLWARIGQPHCPVCGEEITSQTPQQIVDQLLQLTERTKFIVLAPLVRGRKGEFVDEFARLQAEGFSRAVVDGEQIMLSDPPKLAKQVKHHISVVVDRLVAKDNIRQRLTDSVETALRTADGRMDVEFPDDGSTRTFSEHMSCPNDHPLALDQIEPRTFSFNSPFGACPECDGIGTKLQVDESLVVPDEDLSLAEGAVAPWSLGKTTAQYFNRLLAALGGELGFSMDTPWHALRDSDRQAILFGKDYKVKVKYRNRFGRERTYSTGFEGVHQFILRKHEETESDHARERYESYMREVPCQACGGTRLRPEALSVLVGGASIADVSRLSIDQAADFLATLDLDARQAAIAAQVMKEISARLGFLLDVGLDYLSLDRTAGTLSGGEAQRIRLATQIGSGLVGVLYVLDEPSIGLHQRDNRRLIDTLLKLRDLGNTLIVVEHDEETIEASDWIVDIGPGAGEHGGEVIYSGEVPGLEAAEDSVTGAYLFGRRRIELPAERRPIDRKRMVTVERARENNLKDITVKFPLGVFTAVTGVSGSGKSTLVNDILYTELANRLNNARQVPGRHKRITGLEELDKVIHVDQSPIGRTPRSNPATYTGVFDHVRRLFSETEVARVRGYQPGRFSFNVKGGRCENCHGDGTIKIEMNFLPDVYVPCEVCGGARYNRETLEAKFKGKSIADVLDMPIEEAAEFFAAVPAIARHLNTLVEVGLGYVRLGQPATTLSGGEAQRVKLAAELQKRSRGRTVYVLDEPTTGLHFEDIRKLLLVLQGLVDKGNSVIVIEHNLDVIGSADYVIDMGPEGAAAAVPSSPRARRRRWRAPRARTPASTSPGCRRSRSGSVHPSEYRPAPGEIPTRPGVYKFRDPDRRVIYVGKAKNLRARLNSYFAKPEGLHRRTRAMVHSAASVEWTVVDTEVEALQLEWTWINEYNPRFNVMFRDDKSYPYLAITMKDEFPRVYVTRGKRRKGVKYFGPFAQVWAIKETLDLLLRAFPMRTCTNGVFDRARRSGRPCLLGYIDKCSAPCVGRISPEAHRDLARSIADFMSGSGGGFISARKREMAQAAQELDYERAARLRDELAALQKVLDKSAVVLSMNADADIFGMVVEELEASVQVFHVRGGRIRGQRGWIVERLEEHTPADLTADYLRQAYTEADADAVPREILVDTLPSELEALTEWLTAKRGSRVSIRVPQRGEKAAVAQTVEQNARESLALHKTRRAADLTTRSTALNEIQQALELSEPPLRIECIDNSHMQGSDVVGSLVVFEDGLPKKRDYRRFSVTGDAARDDTSAMYDVVSRRFSRYLEALTKDEPDERFGYRPSLLVVDGALPQVGAAVRALEDLGILDIAVVGLAKRLEEVWVPWDEFPVVLPRNSEGLFLLQRIRDEAHRFAIAYHRQKRGKSMRASQLDDVAGLGEAKRKALIREFGSVKKIAAASAEDLTTVSGIGPALAERILAALGASGAEPAADSATVDPDRQRRG</sequence>
<dbReference type="NCBIfam" id="TIGR00194">
    <property type="entry name" value="uvrC"/>
    <property type="match status" value="1"/>
</dbReference>
<dbReference type="PROSITE" id="PS50164">
    <property type="entry name" value="GIY_YIG"/>
    <property type="match status" value="1"/>
</dbReference>
<comment type="caution">
    <text evidence="17">Lacks conserved residue(s) required for the propagation of feature annotation.</text>
</comment>
<dbReference type="InterPro" id="IPR004602">
    <property type="entry name" value="UvrA"/>
</dbReference>
<dbReference type="InterPro" id="IPR038476">
    <property type="entry name" value="UvrC_RNase_H_dom_sf"/>
</dbReference>
<evidence type="ECO:0000256" key="14">
    <source>
        <dbReference type="ARBA" id="ARBA00023236"/>
    </source>
</evidence>
<dbReference type="Gene3D" id="1.20.1580.10">
    <property type="entry name" value="ABC transporter ATPase like domain"/>
    <property type="match status" value="3"/>
</dbReference>
<dbReference type="InterPro" id="IPR017871">
    <property type="entry name" value="ABC_transporter-like_CS"/>
</dbReference>
<keyword evidence="5 17" id="KW-0547">Nucleotide-binding</keyword>
<comment type="similarity">
    <text evidence="15 17">Belongs to the ABC transporter superfamily. UvrA family.</text>
</comment>
<accession>A0A6N9H605</accession>
<dbReference type="GO" id="GO:0009432">
    <property type="term" value="P:SOS response"/>
    <property type="evidence" value="ECO:0007669"/>
    <property type="project" value="UniProtKB-UniRule"/>
</dbReference>
<dbReference type="SUPFAM" id="SSF46600">
    <property type="entry name" value="C-terminal UvrC-binding domain of UvrB"/>
    <property type="match status" value="1"/>
</dbReference>
<keyword evidence="24" id="KW-1185">Reference proteome</keyword>
<dbReference type="CDD" id="cd03271">
    <property type="entry name" value="ABC_UvrA_II"/>
    <property type="match status" value="1"/>
</dbReference>
<protein>
    <recommendedName>
        <fullName evidence="16 17">Multifunctional fusion protein</fullName>
    </recommendedName>
    <domain>
        <recommendedName>
            <fullName evidence="16">UvrABC system protein C</fullName>
            <shortName evidence="16">Protein UvrC</shortName>
        </recommendedName>
        <alternativeName>
            <fullName evidence="16">Excinuclease ABC subunit C</fullName>
        </alternativeName>
    </domain>
    <domain>
        <recommendedName>
            <fullName evidence="17">UvrABC system protein A</fullName>
            <shortName evidence="17">UvrA protein</shortName>
        </recommendedName>
        <alternativeName>
            <fullName evidence="17">Excinuclease ABC subunit A</fullName>
        </alternativeName>
    </domain>
</protein>
<evidence type="ECO:0000256" key="7">
    <source>
        <dbReference type="ARBA" id="ARBA00022769"/>
    </source>
</evidence>
<evidence type="ECO:0000256" key="8">
    <source>
        <dbReference type="ARBA" id="ARBA00022771"/>
    </source>
</evidence>
<comment type="function">
    <text evidence="17">The UvrABC repair system catalyzes the recognition and processing of DNA lesions. UvrA is an ATPase and a DNA-binding protein. A damage recognition complex composed of 2 UvrA and 2 UvrB subunits scans DNA for abnormalities. When the presence of a lesion has been verified by UvrB, the UvrA molecules dissociate.</text>
</comment>
<evidence type="ECO:0000256" key="11">
    <source>
        <dbReference type="ARBA" id="ARBA00022881"/>
    </source>
</evidence>
<feature type="domain" description="UvrC family homology region profile" evidence="21">
    <location>
        <begin position="1214"/>
        <end position="1453"/>
    </location>
</feature>
<dbReference type="SUPFAM" id="SSF82771">
    <property type="entry name" value="GIY-YIG endonuclease"/>
    <property type="match status" value="1"/>
</dbReference>
<dbReference type="SUPFAM" id="SSF47781">
    <property type="entry name" value="RuvA domain 2-like"/>
    <property type="match status" value="1"/>
</dbReference>
<keyword evidence="3 17" id="KW-0479">Metal-binding</keyword>
<dbReference type="Proteomes" id="UP000469215">
    <property type="component" value="Unassembled WGS sequence"/>
</dbReference>
<dbReference type="InterPro" id="IPR003439">
    <property type="entry name" value="ABC_transporter-like_ATP-bd"/>
</dbReference>
<feature type="domain" description="UVR" evidence="19">
    <location>
        <begin position="1163"/>
        <end position="1198"/>
    </location>
</feature>
<evidence type="ECO:0000313" key="23">
    <source>
        <dbReference type="EMBL" id="MYM19176.1"/>
    </source>
</evidence>
<evidence type="ECO:0000259" key="22">
    <source>
        <dbReference type="PROSITE" id="PS50893"/>
    </source>
</evidence>
<dbReference type="Gene3D" id="1.10.150.20">
    <property type="entry name" value="5' to 3' exonuclease, C-terminal subdomain"/>
    <property type="match status" value="1"/>
</dbReference>
<evidence type="ECO:0000313" key="24">
    <source>
        <dbReference type="Proteomes" id="UP000469215"/>
    </source>
</evidence>
<dbReference type="GO" id="GO:0016887">
    <property type="term" value="F:ATP hydrolysis activity"/>
    <property type="evidence" value="ECO:0007669"/>
    <property type="project" value="InterPro"/>
</dbReference>
<dbReference type="NCBIfam" id="TIGR00630">
    <property type="entry name" value="uvra"/>
    <property type="match status" value="1"/>
</dbReference>
<evidence type="ECO:0000256" key="1">
    <source>
        <dbReference type="ARBA" id="ARBA00004496"/>
    </source>
</evidence>
<dbReference type="FunFam" id="3.40.1440.10:FF:000001">
    <property type="entry name" value="UvrABC system protein C"/>
    <property type="match status" value="1"/>
</dbReference>
<dbReference type="HAMAP" id="MF_00203">
    <property type="entry name" value="UvrC"/>
    <property type="match status" value="1"/>
</dbReference>
<dbReference type="Pfam" id="PF22920">
    <property type="entry name" value="UvrC_RNaseH"/>
    <property type="match status" value="1"/>
</dbReference>
<keyword evidence="14 17" id="KW-0742">SOS response</keyword>
<dbReference type="Gene3D" id="3.30.190.20">
    <property type="match status" value="1"/>
</dbReference>
<dbReference type="InterPro" id="IPR047296">
    <property type="entry name" value="GIY-YIG_UvrC_Cho"/>
</dbReference>
<dbReference type="EMBL" id="WWEQ01000011">
    <property type="protein sequence ID" value="MYM19176.1"/>
    <property type="molecule type" value="Genomic_DNA"/>
</dbReference>
<feature type="domain" description="GIY-YIG" evidence="20">
    <location>
        <begin position="971"/>
        <end position="1050"/>
    </location>
</feature>
<dbReference type="PROSITE" id="PS50165">
    <property type="entry name" value="UVRC"/>
    <property type="match status" value="1"/>
</dbReference>
<dbReference type="InterPro" id="IPR041102">
    <property type="entry name" value="UvrA_inter"/>
</dbReference>
<dbReference type="Gene3D" id="3.40.1440.10">
    <property type="entry name" value="GIY-YIG endonuclease"/>
    <property type="match status" value="1"/>
</dbReference>
<evidence type="ECO:0000259" key="20">
    <source>
        <dbReference type="PROSITE" id="PS50164"/>
    </source>
</evidence>
<dbReference type="GO" id="GO:0006289">
    <property type="term" value="P:nucleotide-excision repair"/>
    <property type="evidence" value="ECO:0007669"/>
    <property type="project" value="UniProtKB-UniRule"/>
</dbReference>
<evidence type="ECO:0000256" key="2">
    <source>
        <dbReference type="ARBA" id="ARBA00022490"/>
    </source>
</evidence>
<dbReference type="Pfam" id="PF14520">
    <property type="entry name" value="HHH_5"/>
    <property type="match status" value="1"/>
</dbReference>
<dbReference type="GO" id="GO:0009380">
    <property type="term" value="C:excinuclease repair complex"/>
    <property type="evidence" value="ECO:0007669"/>
    <property type="project" value="InterPro"/>
</dbReference>
<dbReference type="InterPro" id="IPR000305">
    <property type="entry name" value="GIY-YIG_endonuc"/>
</dbReference>
<comment type="function">
    <text evidence="16">The UvrABC repair system catalyzes the recognition and processing of DNA lesions. UvrC both incises the 5' and 3' sides of the lesion. The N-terminal half is responsible for the 3' incision and the C-terminal half is responsible for the 5' incision.</text>
</comment>
<dbReference type="PROSITE" id="PS50151">
    <property type="entry name" value="UVR"/>
    <property type="match status" value="1"/>
</dbReference>
<proteinExistence type="inferred from homology"/>
<evidence type="ECO:0000256" key="10">
    <source>
        <dbReference type="ARBA" id="ARBA00022840"/>
    </source>
</evidence>
<comment type="subunit">
    <text evidence="16">Interacts with UvrB in an incision complex.</text>
</comment>
<evidence type="ECO:0000256" key="15">
    <source>
        <dbReference type="ARBA" id="ARBA00038000"/>
    </source>
</evidence>
<dbReference type="PANTHER" id="PTHR43152">
    <property type="entry name" value="UVRABC SYSTEM PROTEIN A"/>
    <property type="match status" value="1"/>
</dbReference>
<dbReference type="Pfam" id="PF00005">
    <property type="entry name" value="ABC_tran"/>
    <property type="match status" value="1"/>
</dbReference>
<dbReference type="Pfam" id="PF01541">
    <property type="entry name" value="GIY-YIG"/>
    <property type="match status" value="1"/>
</dbReference>
<dbReference type="InterPro" id="IPR001943">
    <property type="entry name" value="UVR_dom"/>
</dbReference>
<gene>
    <name evidence="17 23" type="primary">uvrA</name>
    <name evidence="16" type="synonym">uvrC</name>
    <name evidence="23" type="ORF">GSY69_04110</name>
</gene>